<reference evidence="1 2" key="1">
    <citation type="journal article" date="2016" name="Front. Microbiol.">
        <title>Comparative Genomic Analysis Reveals a Diverse Repertoire of Genes Involved in Prokaryote-Eukaryote Interactions within the Pseudovibrio Genus.</title>
        <authorList>
            <person name="Romano S."/>
            <person name="Fernandez-Guerra A."/>
            <person name="Reen F.J."/>
            <person name="Glockner F.O."/>
            <person name="Crowley S.P."/>
            <person name="O'Sullivan O."/>
            <person name="Cotter P.D."/>
            <person name="Adams C."/>
            <person name="Dobson A.D."/>
            <person name="O'Gara F."/>
        </authorList>
    </citation>
    <scope>NUCLEOTIDE SEQUENCE [LARGE SCALE GENOMIC DNA]</scope>
    <source>
        <strain evidence="1 2">Ad2</strain>
    </source>
</reference>
<keyword evidence="2" id="KW-1185">Reference proteome</keyword>
<dbReference type="STRING" id="989403.SAMN05421798_10457"/>
<dbReference type="Proteomes" id="UP000076577">
    <property type="component" value="Unassembled WGS sequence"/>
</dbReference>
<accession>A0A165SWE9</accession>
<comment type="caution">
    <text evidence="1">The sequence shown here is derived from an EMBL/GenBank/DDBJ whole genome shotgun (WGS) entry which is preliminary data.</text>
</comment>
<dbReference type="RefSeq" id="WP_068011197.1">
    <property type="nucleotide sequence ID" value="NZ_FOFM01000004.1"/>
</dbReference>
<evidence type="ECO:0000313" key="1">
    <source>
        <dbReference type="EMBL" id="KZL04568.1"/>
    </source>
</evidence>
<evidence type="ECO:0000313" key="2">
    <source>
        <dbReference type="Proteomes" id="UP000076577"/>
    </source>
</evidence>
<organism evidence="1 2">
    <name type="scientific">Pseudovibrio axinellae</name>
    <dbReference type="NCBI Taxonomy" id="989403"/>
    <lineage>
        <taxon>Bacteria</taxon>
        <taxon>Pseudomonadati</taxon>
        <taxon>Pseudomonadota</taxon>
        <taxon>Alphaproteobacteria</taxon>
        <taxon>Hyphomicrobiales</taxon>
        <taxon>Stappiaceae</taxon>
        <taxon>Pseudovibrio</taxon>
    </lineage>
</organism>
<dbReference type="EMBL" id="LMCB01000161">
    <property type="protein sequence ID" value="KZL04568.1"/>
    <property type="molecule type" value="Genomic_DNA"/>
</dbReference>
<dbReference type="AlphaFoldDB" id="A0A165SWE9"/>
<name>A0A165SWE9_9HYPH</name>
<dbReference type="PATRIC" id="fig|989403.3.peg.5091"/>
<proteinExistence type="predicted"/>
<protein>
    <submittedName>
        <fullName evidence="1">Uncharacterized protein</fullName>
    </submittedName>
</protein>
<gene>
    <name evidence="1" type="ORF">PsAD2_04651</name>
</gene>
<sequence>MYSTDQTILKRALAGMSFSRIAAIYGVTETYIAALYSAAKGLPSAFPDPDRERRQQAKCAVFFEMPPEAQDIVLEAKLNNNTSLDAIFQGNNNTHAAATARMQVFHTLNTRLNWSVPTISIHTQFSEKCIRDGIKTYHKQRAQA</sequence>
<dbReference type="OrthoDB" id="7884298at2"/>